<dbReference type="GO" id="GO:0032153">
    <property type="term" value="C:cell division site"/>
    <property type="evidence" value="ECO:0007669"/>
    <property type="project" value="TreeGrafter"/>
</dbReference>
<dbReference type="InterPro" id="IPR016047">
    <property type="entry name" value="M23ase_b-sheet_dom"/>
</dbReference>
<name>A0A1G8PLL7_9GAMM</name>
<dbReference type="SUPFAM" id="SSF51261">
    <property type="entry name" value="Duplicated hybrid motif"/>
    <property type="match status" value="1"/>
</dbReference>
<dbReference type="GO" id="GO:0009279">
    <property type="term" value="C:cell outer membrane"/>
    <property type="evidence" value="ECO:0007669"/>
    <property type="project" value="TreeGrafter"/>
</dbReference>
<dbReference type="InterPro" id="IPR050570">
    <property type="entry name" value="Cell_wall_metabolism_enzyme"/>
</dbReference>
<evidence type="ECO:0000313" key="3">
    <source>
        <dbReference type="EMBL" id="SDI93178.1"/>
    </source>
</evidence>
<gene>
    <name evidence="3" type="ORF">SAMN04488540_10410</name>
</gene>
<dbReference type="EMBL" id="FNEM01000004">
    <property type="protein sequence ID" value="SDI93178.1"/>
    <property type="molecule type" value="Genomic_DNA"/>
</dbReference>
<reference evidence="4" key="1">
    <citation type="submission" date="2016-10" db="EMBL/GenBank/DDBJ databases">
        <authorList>
            <person name="Varghese N."/>
            <person name="Submissions S."/>
        </authorList>
    </citation>
    <scope>NUCLEOTIDE SEQUENCE [LARGE SCALE GENOMIC DNA]</scope>
    <source>
        <strain evidence="4">DSM 23317</strain>
    </source>
</reference>
<evidence type="ECO:0000256" key="1">
    <source>
        <dbReference type="ARBA" id="ARBA00038420"/>
    </source>
</evidence>
<dbReference type="AlphaFoldDB" id="A0A1G8PLL7"/>
<dbReference type="PANTHER" id="PTHR21666:SF263">
    <property type="entry name" value="MUREIN HYDROLASE ACTIVATOR NLPD"/>
    <property type="match status" value="1"/>
</dbReference>
<dbReference type="PANTHER" id="PTHR21666">
    <property type="entry name" value="PEPTIDASE-RELATED"/>
    <property type="match status" value="1"/>
</dbReference>
<dbReference type="InterPro" id="IPR011055">
    <property type="entry name" value="Dup_hybrid_motif"/>
</dbReference>
<dbReference type="CDD" id="cd12797">
    <property type="entry name" value="M23_peptidase"/>
    <property type="match status" value="1"/>
</dbReference>
<organism evidence="3 4">
    <name type="scientific">Ferrimonas sediminum</name>
    <dbReference type="NCBI Taxonomy" id="718193"/>
    <lineage>
        <taxon>Bacteria</taxon>
        <taxon>Pseudomonadati</taxon>
        <taxon>Pseudomonadota</taxon>
        <taxon>Gammaproteobacteria</taxon>
        <taxon>Alteromonadales</taxon>
        <taxon>Ferrimonadaceae</taxon>
        <taxon>Ferrimonas</taxon>
    </lineage>
</organism>
<evidence type="ECO:0000259" key="2">
    <source>
        <dbReference type="Pfam" id="PF01551"/>
    </source>
</evidence>
<sequence length="87" mass="9845">MASAQGKVVYAGSALRGYGKLIIIKHSDDYLSAYAHNKKILVREKQGVKAGQRIAEMGQTDSDRVKLHFEIRYKGKPVDPERYLPKR</sequence>
<accession>A0A1G8PLL7</accession>
<evidence type="ECO:0000313" key="4">
    <source>
        <dbReference type="Proteomes" id="UP000199527"/>
    </source>
</evidence>
<comment type="similarity">
    <text evidence="1">Belongs to the E.coli NlpD/Haemophilus LppB family.</text>
</comment>
<dbReference type="Proteomes" id="UP000199527">
    <property type="component" value="Unassembled WGS sequence"/>
</dbReference>
<keyword evidence="4" id="KW-1185">Reference proteome</keyword>
<dbReference type="GO" id="GO:0004222">
    <property type="term" value="F:metalloendopeptidase activity"/>
    <property type="evidence" value="ECO:0007669"/>
    <property type="project" value="TreeGrafter"/>
</dbReference>
<dbReference type="Pfam" id="PF01551">
    <property type="entry name" value="Peptidase_M23"/>
    <property type="match status" value="1"/>
</dbReference>
<proteinExistence type="inferred from homology"/>
<feature type="domain" description="M23ase beta-sheet core" evidence="2">
    <location>
        <begin position="1"/>
        <end position="80"/>
    </location>
</feature>
<protein>
    <submittedName>
        <fullName evidence="3">Peptidase family M23</fullName>
    </submittedName>
</protein>
<dbReference type="Gene3D" id="2.70.70.10">
    <property type="entry name" value="Glucose Permease (Domain IIA)"/>
    <property type="match status" value="1"/>
</dbReference>